<dbReference type="Pfam" id="PF13639">
    <property type="entry name" value="zf-RING_2"/>
    <property type="match status" value="1"/>
</dbReference>
<dbReference type="InterPro" id="IPR013083">
    <property type="entry name" value="Znf_RING/FYVE/PHD"/>
</dbReference>
<name>A0A6G0X617_9STRA</name>
<evidence type="ECO:0000259" key="5">
    <source>
        <dbReference type="PROSITE" id="PS50089"/>
    </source>
</evidence>
<keyword evidence="7" id="KW-1185">Reference proteome</keyword>
<evidence type="ECO:0000256" key="3">
    <source>
        <dbReference type="ARBA" id="ARBA00022833"/>
    </source>
</evidence>
<evidence type="ECO:0000313" key="7">
    <source>
        <dbReference type="Proteomes" id="UP000481153"/>
    </source>
</evidence>
<dbReference type="Gene3D" id="3.30.40.10">
    <property type="entry name" value="Zinc/RING finger domain, C3HC4 (zinc finger)"/>
    <property type="match status" value="1"/>
</dbReference>
<accession>A0A6G0X617</accession>
<dbReference type="SMART" id="SM00184">
    <property type="entry name" value="RING"/>
    <property type="match status" value="1"/>
</dbReference>
<dbReference type="InterPro" id="IPR001841">
    <property type="entry name" value="Znf_RING"/>
</dbReference>
<dbReference type="EMBL" id="VJMJ01000098">
    <property type="protein sequence ID" value="KAF0735395.1"/>
    <property type="molecule type" value="Genomic_DNA"/>
</dbReference>
<dbReference type="AlphaFoldDB" id="A0A6G0X617"/>
<evidence type="ECO:0000256" key="1">
    <source>
        <dbReference type="ARBA" id="ARBA00022723"/>
    </source>
</evidence>
<dbReference type="PANTHER" id="PTHR15710:SF74">
    <property type="entry name" value="RING-TYPE E3 UBIQUITIN TRANSFERASE-RELATED"/>
    <property type="match status" value="1"/>
</dbReference>
<comment type="caution">
    <text evidence="6">The sequence shown here is derived from an EMBL/GenBank/DDBJ whole genome shotgun (WGS) entry which is preliminary data.</text>
</comment>
<feature type="domain" description="RING-type" evidence="5">
    <location>
        <begin position="76"/>
        <end position="114"/>
    </location>
</feature>
<reference evidence="6 7" key="1">
    <citation type="submission" date="2019-07" db="EMBL/GenBank/DDBJ databases">
        <title>Genomics analysis of Aphanomyces spp. identifies a new class of oomycete effector associated with host adaptation.</title>
        <authorList>
            <person name="Gaulin E."/>
        </authorList>
    </citation>
    <scope>NUCLEOTIDE SEQUENCE [LARGE SCALE GENOMIC DNA]</scope>
    <source>
        <strain evidence="6 7">ATCC 201684</strain>
    </source>
</reference>
<evidence type="ECO:0000256" key="4">
    <source>
        <dbReference type="PROSITE-ProRule" id="PRU00175"/>
    </source>
</evidence>
<protein>
    <recommendedName>
        <fullName evidence="5">RING-type domain-containing protein</fullName>
    </recommendedName>
</protein>
<dbReference type="PANTHER" id="PTHR15710">
    <property type="entry name" value="E3 UBIQUITIN-PROTEIN LIGASE PRAJA"/>
    <property type="match status" value="1"/>
</dbReference>
<sequence length="210" mass="23360">MSVVHEVSSSGINVRLSVSYPVPDHYKVSDVLAVFRSAPWVHVMVGHVVPYLKSSSPAKKEVLQTLIPVPCDDEECVICMAAMELSVALACGHHFHLDCITTWLSQRSTCPTCRFQYQNEFSGRYAFKAIDSALVWHSDDEDDDNEEESTLYAIDLGGQVVQVTVHVALMHLQHAPNIEKYPCVLKAGILREHTAKGSTLERRPTRGVTL</sequence>
<organism evidence="6 7">
    <name type="scientific">Aphanomyces euteiches</name>
    <dbReference type="NCBI Taxonomy" id="100861"/>
    <lineage>
        <taxon>Eukaryota</taxon>
        <taxon>Sar</taxon>
        <taxon>Stramenopiles</taxon>
        <taxon>Oomycota</taxon>
        <taxon>Saprolegniomycetes</taxon>
        <taxon>Saprolegniales</taxon>
        <taxon>Verrucalvaceae</taxon>
        <taxon>Aphanomyces</taxon>
    </lineage>
</organism>
<dbReference type="GO" id="GO:0008270">
    <property type="term" value="F:zinc ion binding"/>
    <property type="evidence" value="ECO:0007669"/>
    <property type="project" value="UniProtKB-KW"/>
</dbReference>
<dbReference type="VEuPathDB" id="FungiDB:AeMF1_013198"/>
<keyword evidence="3" id="KW-0862">Zinc</keyword>
<dbReference type="PROSITE" id="PS50089">
    <property type="entry name" value="ZF_RING_2"/>
    <property type="match status" value="1"/>
</dbReference>
<keyword evidence="2 4" id="KW-0863">Zinc-finger</keyword>
<gene>
    <name evidence="6" type="ORF">Ae201684_008086</name>
</gene>
<keyword evidence="1" id="KW-0479">Metal-binding</keyword>
<dbReference type="Proteomes" id="UP000481153">
    <property type="component" value="Unassembled WGS sequence"/>
</dbReference>
<evidence type="ECO:0000313" key="6">
    <source>
        <dbReference type="EMBL" id="KAF0735395.1"/>
    </source>
</evidence>
<dbReference type="SUPFAM" id="SSF57850">
    <property type="entry name" value="RING/U-box"/>
    <property type="match status" value="1"/>
</dbReference>
<evidence type="ECO:0000256" key="2">
    <source>
        <dbReference type="ARBA" id="ARBA00022771"/>
    </source>
</evidence>
<proteinExistence type="predicted"/>